<keyword evidence="2" id="KW-0238">DNA-binding</keyword>
<keyword evidence="1" id="KW-0805">Transcription regulation</keyword>
<evidence type="ECO:0000313" key="8">
    <source>
        <dbReference type="Proteomes" id="UP001519349"/>
    </source>
</evidence>
<dbReference type="Gene3D" id="3.40.1410.10">
    <property type="entry name" value="Chorismate lyase-like"/>
    <property type="match status" value="1"/>
</dbReference>
<dbReference type="InterPro" id="IPR050679">
    <property type="entry name" value="Bact_HTH_transcr_reg"/>
</dbReference>
<gene>
    <name evidence="7" type="primary">treR</name>
    <name evidence="7" type="ORF">DHL47_06215</name>
</gene>
<evidence type="ECO:0000256" key="2">
    <source>
        <dbReference type="ARBA" id="ARBA00023125"/>
    </source>
</evidence>
<dbReference type="InterPro" id="IPR000524">
    <property type="entry name" value="Tscrpt_reg_HTH_GntR"/>
</dbReference>
<evidence type="ECO:0000313" key="7">
    <source>
        <dbReference type="EMBL" id="MBP2620938.1"/>
    </source>
</evidence>
<evidence type="ECO:0000256" key="4">
    <source>
        <dbReference type="NCBIfam" id="TIGR02404"/>
    </source>
</evidence>
<proteinExistence type="predicted"/>
<protein>
    <recommendedName>
        <fullName evidence="4">Trehalose operon repressor</fullName>
    </recommendedName>
</protein>
<dbReference type="Gene3D" id="1.10.10.10">
    <property type="entry name" value="Winged helix-like DNA-binding domain superfamily/Winged helix DNA-binding domain"/>
    <property type="match status" value="1"/>
</dbReference>
<feature type="region of interest" description="Disordered" evidence="5">
    <location>
        <begin position="233"/>
        <end position="254"/>
    </location>
</feature>
<organism evidence="7 8">
    <name type="scientific">Streptococcus panodentis</name>
    <dbReference type="NCBI Taxonomy" id="1581472"/>
    <lineage>
        <taxon>Bacteria</taxon>
        <taxon>Bacillati</taxon>
        <taxon>Bacillota</taxon>
        <taxon>Bacilli</taxon>
        <taxon>Lactobacillales</taxon>
        <taxon>Streptococcaceae</taxon>
        <taxon>Streptococcus</taxon>
    </lineage>
</organism>
<keyword evidence="8" id="KW-1185">Reference proteome</keyword>
<dbReference type="Proteomes" id="UP001519349">
    <property type="component" value="Unassembled WGS sequence"/>
</dbReference>
<dbReference type="SMART" id="SM00866">
    <property type="entry name" value="UTRA"/>
    <property type="match status" value="1"/>
</dbReference>
<dbReference type="PROSITE" id="PS50949">
    <property type="entry name" value="HTH_GNTR"/>
    <property type="match status" value="1"/>
</dbReference>
<dbReference type="InterPro" id="IPR036388">
    <property type="entry name" value="WH-like_DNA-bd_sf"/>
</dbReference>
<keyword evidence="3" id="KW-0804">Transcription</keyword>
<dbReference type="EMBL" id="QFAY01000010">
    <property type="protein sequence ID" value="MBP2620938.1"/>
    <property type="molecule type" value="Genomic_DNA"/>
</dbReference>
<evidence type="ECO:0000256" key="1">
    <source>
        <dbReference type="ARBA" id="ARBA00023015"/>
    </source>
</evidence>
<dbReference type="SUPFAM" id="SSF46785">
    <property type="entry name" value="Winged helix' DNA-binding domain"/>
    <property type="match status" value="1"/>
</dbReference>
<evidence type="ECO:0000259" key="6">
    <source>
        <dbReference type="PROSITE" id="PS50949"/>
    </source>
</evidence>
<dbReference type="PANTHER" id="PTHR44846:SF12">
    <property type="entry name" value="HTH-TYPE TRANSCRIPTIONAL REGULATOR TRER"/>
    <property type="match status" value="1"/>
</dbReference>
<reference evidence="7 8" key="1">
    <citation type="submission" date="2018-05" db="EMBL/GenBank/DDBJ databases">
        <title>Draft genome sequence of Streptococcus panodentis CCUG 70867T.</title>
        <authorList>
            <person name="Salva-Serra F."/>
            <person name="Mendez V."/>
            <person name="Jaen-Luchoro D."/>
            <person name="Gonzales-Siles L."/>
            <person name="Karlsson R."/>
            <person name="Engstrom-Jakobsson H."/>
            <person name="Busquets A."/>
            <person name="Gomila M."/>
            <person name="Pineiro-Iglesias B."/>
            <person name="Bennasar-Figueras A."/>
            <person name="Seeger M."/>
            <person name="Moore E."/>
        </authorList>
    </citation>
    <scope>NUCLEOTIDE SEQUENCE [LARGE SCALE GENOMIC DNA]</scope>
    <source>
        <strain evidence="7 8">CCUG 70867</strain>
    </source>
</reference>
<comment type="caution">
    <text evidence="7">The sequence shown here is derived from an EMBL/GenBank/DDBJ whole genome shotgun (WGS) entry which is preliminary data.</text>
</comment>
<dbReference type="Pfam" id="PF00392">
    <property type="entry name" value="GntR"/>
    <property type="match status" value="1"/>
</dbReference>
<dbReference type="InterPro" id="IPR036390">
    <property type="entry name" value="WH_DNA-bd_sf"/>
</dbReference>
<dbReference type="InterPro" id="IPR011663">
    <property type="entry name" value="UTRA"/>
</dbReference>
<dbReference type="InterPro" id="IPR028978">
    <property type="entry name" value="Chorismate_lyase_/UTRA_dom_sf"/>
</dbReference>
<evidence type="ECO:0000256" key="3">
    <source>
        <dbReference type="ARBA" id="ARBA00023163"/>
    </source>
</evidence>
<dbReference type="InterPro" id="IPR012770">
    <property type="entry name" value="TreR"/>
</dbReference>
<feature type="domain" description="HTH gntR-type" evidence="6">
    <location>
        <begin position="1"/>
        <end position="69"/>
    </location>
</feature>
<dbReference type="Pfam" id="PF07702">
    <property type="entry name" value="UTRA"/>
    <property type="match status" value="1"/>
</dbReference>
<dbReference type="SMART" id="SM00345">
    <property type="entry name" value="HTH_GNTR"/>
    <property type="match status" value="1"/>
</dbReference>
<dbReference type="NCBIfam" id="TIGR02404">
    <property type="entry name" value="trehalos_R_Bsub"/>
    <property type="match status" value="1"/>
</dbReference>
<dbReference type="PANTHER" id="PTHR44846">
    <property type="entry name" value="MANNOSYL-D-GLYCERATE TRANSPORT/METABOLISM SYSTEM REPRESSOR MNGR-RELATED"/>
    <property type="match status" value="1"/>
</dbReference>
<dbReference type="SUPFAM" id="SSF64288">
    <property type="entry name" value="Chorismate lyase-like"/>
    <property type="match status" value="1"/>
</dbReference>
<name>A0ABS5AWI4_9STRE</name>
<accession>A0ABS5AWI4</accession>
<evidence type="ECO:0000256" key="5">
    <source>
        <dbReference type="SAM" id="MobiDB-lite"/>
    </source>
</evidence>
<dbReference type="RefSeq" id="WP_209551229.1">
    <property type="nucleotide sequence ID" value="NZ_QFAY01000010.1"/>
</dbReference>
<sequence length="254" mass="29930">MKKYKQLFKQIEQDILEERYQIGDFLPSEHQLVHDYQVSRDTVRKALALLQEEGLIEKVRGQGSKVIKREQFDFPVSRLTSYQELVCQYGMHSKTNVVSLEKITVDQKLSSVTGFPPYRLVWRIIRQRIVDEVVSVLDIDYLDKEIIPHLTREIGEKSIYDYLENNLGLDIAYAKKEFTIDHANDRDKILMDLGKDQHIVSVKSQVYLADGRQFQYTESRHKLDKFRFVDFAKRQKDQSSHSSDENADKTNQRR</sequence>
<dbReference type="PRINTS" id="PR00035">
    <property type="entry name" value="HTHGNTR"/>
</dbReference>
<dbReference type="CDD" id="cd07377">
    <property type="entry name" value="WHTH_GntR"/>
    <property type="match status" value="1"/>
</dbReference>